<accession>A0ABX7Q4I4</accession>
<proteinExistence type="predicted"/>
<dbReference type="EMBL" id="CP071382">
    <property type="protein sequence ID" value="QSV45940.1"/>
    <property type="molecule type" value="Genomic_DNA"/>
</dbReference>
<sequence length="228" mass="26515">MPSSMQEDRINSRTIKPPQEVNEELRLFAEGNGWQFDEKAQRIQGDIENIRFELRWSQIGISKGVHNKRQFIAQIQSLYALKVTRNLTFSAYVLSLSDLSFLIPYGKTKTGDRTYDCVFTTRFKGVGFDIPEILRHQHTVMPANVHLANGKLELTHIDIIDPDLYDVQQLLNLARAWIMAIRGERFENNEDLIVDDIKLSYGKCLLYKWGSLLLYVSFLLGFFIYYNK</sequence>
<feature type="transmembrane region" description="Helical" evidence="1">
    <location>
        <begin position="206"/>
        <end position="226"/>
    </location>
</feature>
<evidence type="ECO:0000313" key="3">
    <source>
        <dbReference type="Proteomes" id="UP000663651"/>
    </source>
</evidence>
<keyword evidence="1" id="KW-0812">Transmembrane</keyword>
<protein>
    <submittedName>
        <fullName evidence="2">Uncharacterized protein</fullName>
    </submittedName>
</protein>
<keyword evidence="1" id="KW-1133">Transmembrane helix</keyword>
<dbReference type="RefSeq" id="WP_207163731.1">
    <property type="nucleotide sequence ID" value="NZ_CP071382.1"/>
</dbReference>
<keyword evidence="1" id="KW-0472">Membrane</keyword>
<evidence type="ECO:0000256" key="1">
    <source>
        <dbReference type="SAM" id="Phobius"/>
    </source>
</evidence>
<organism evidence="2 3">
    <name type="scientific">Geobacter benzoatilyticus</name>
    <dbReference type="NCBI Taxonomy" id="2815309"/>
    <lineage>
        <taxon>Bacteria</taxon>
        <taxon>Pseudomonadati</taxon>
        <taxon>Thermodesulfobacteriota</taxon>
        <taxon>Desulfuromonadia</taxon>
        <taxon>Geobacterales</taxon>
        <taxon>Geobacteraceae</taxon>
        <taxon>Geobacter</taxon>
    </lineage>
</organism>
<evidence type="ECO:0000313" key="2">
    <source>
        <dbReference type="EMBL" id="QSV45940.1"/>
    </source>
</evidence>
<dbReference type="Proteomes" id="UP000663651">
    <property type="component" value="Chromosome"/>
</dbReference>
<keyword evidence="3" id="KW-1185">Reference proteome</keyword>
<reference evidence="2 3" key="1">
    <citation type="submission" date="2021-03" db="EMBL/GenBank/DDBJ databases">
        <title>Geobacter metallireducens gen. nov. sp. nov., a microorganism capable of coupling the complete oxidation of organic compounds to the reduction of iron and other metals.</title>
        <authorList>
            <person name="Li Y."/>
        </authorList>
    </citation>
    <scope>NUCLEOTIDE SEQUENCE [LARGE SCALE GENOMIC DNA]</scope>
    <source>
        <strain evidence="2 3">Jerry-YX</strain>
    </source>
</reference>
<name>A0ABX7Q4I4_9BACT</name>
<gene>
    <name evidence="2" type="ORF">JZM60_01190</name>
</gene>